<evidence type="ECO:0000313" key="1">
    <source>
        <dbReference type="EMBL" id="JAH72275.1"/>
    </source>
</evidence>
<reference evidence="1" key="2">
    <citation type="journal article" date="2015" name="Fish Shellfish Immunol.">
        <title>Early steps in the European eel (Anguilla anguilla)-Vibrio vulnificus interaction in the gills: Role of the RtxA13 toxin.</title>
        <authorList>
            <person name="Callol A."/>
            <person name="Pajuelo D."/>
            <person name="Ebbesson L."/>
            <person name="Teles M."/>
            <person name="MacKenzie S."/>
            <person name="Amaro C."/>
        </authorList>
    </citation>
    <scope>NUCLEOTIDE SEQUENCE</scope>
</reference>
<name>A0A0E9V4C2_ANGAN</name>
<proteinExistence type="predicted"/>
<accession>A0A0E9V4C2</accession>
<reference evidence="1" key="1">
    <citation type="submission" date="2014-11" db="EMBL/GenBank/DDBJ databases">
        <authorList>
            <person name="Amaro Gonzalez C."/>
        </authorList>
    </citation>
    <scope>NUCLEOTIDE SEQUENCE</scope>
</reference>
<dbReference type="EMBL" id="GBXM01036302">
    <property type="protein sequence ID" value="JAH72275.1"/>
    <property type="molecule type" value="Transcribed_RNA"/>
</dbReference>
<dbReference type="AlphaFoldDB" id="A0A0E9V4C2"/>
<sequence>MPVYGRFESEPHFSPPLITKSNLHRPVINIVID</sequence>
<protein>
    <submittedName>
        <fullName evidence="1">Uncharacterized protein</fullName>
    </submittedName>
</protein>
<organism evidence="1">
    <name type="scientific">Anguilla anguilla</name>
    <name type="common">European freshwater eel</name>
    <name type="synonym">Muraena anguilla</name>
    <dbReference type="NCBI Taxonomy" id="7936"/>
    <lineage>
        <taxon>Eukaryota</taxon>
        <taxon>Metazoa</taxon>
        <taxon>Chordata</taxon>
        <taxon>Craniata</taxon>
        <taxon>Vertebrata</taxon>
        <taxon>Euteleostomi</taxon>
        <taxon>Actinopterygii</taxon>
        <taxon>Neopterygii</taxon>
        <taxon>Teleostei</taxon>
        <taxon>Anguilliformes</taxon>
        <taxon>Anguillidae</taxon>
        <taxon>Anguilla</taxon>
    </lineage>
</organism>